<keyword evidence="3" id="KW-1185">Reference proteome</keyword>
<sequence length="66" mass="7066">MMVASVDPGDQTGLSLYDGRISRPPGTRRAYHCMMAASEDPGDQTGQSLYDGRISRPRGPDGPITV</sequence>
<reference evidence="2" key="2">
    <citation type="submission" date="2020-11" db="EMBL/GenBank/DDBJ databases">
        <authorList>
            <person name="McCartney M.A."/>
            <person name="Auch B."/>
            <person name="Kono T."/>
            <person name="Mallez S."/>
            <person name="Becker A."/>
            <person name="Gohl D.M."/>
            <person name="Silverstein K.A.T."/>
            <person name="Koren S."/>
            <person name="Bechman K.B."/>
            <person name="Herman A."/>
            <person name="Abrahante J.E."/>
            <person name="Garbe J."/>
        </authorList>
    </citation>
    <scope>NUCLEOTIDE SEQUENCE</scope>
    <source>
        <strain evidence="2">Duluth1</strain>
        <tissue evidence="2">Whole animal</tissue>
    </source>
</reference>
<accession>A0A9D4N4H4</accession>
<feature type="region of interest" description="Disordered" evidence="1">
    <location>
        <begin position="37"/>
        <end position="66"/>
    </location>
</feature>
<proteinExistence type="predicted"/>
<organism evidence="2 3">
    <name type="scientific">Dreissena polymorpha</name>
    <name type="common">Zebra mussel</name>
    <name type="synonym">Mytilus polymorpha</name>
    <dbReference type="NCBI Taxonomy" id="45954"/>
    <lineage>
        <taxon>Eukaryota</taxon>
        <taxon>Metazoa</taxon>
        <taxon>Spiralia</taxon>
        <taxon>Lophotrochozoa</taxon>
        <taxon>Mollusca</taxon>
        <taxon>Bivalvia</taxon>
        <taxon>Autobranchia</taxon>
        <taxon>Heteroconchia</taxon>
        <taxon>Euheterodonta</taxon>
        <taxon>Imparidentia</taxon>
        <taxon>Neoheterodontei</taxon>
        <taxon>Myida</taxon>
        <taxon>Dreissenoidea</taxon>
        <taxon>Dreissenidae</taxon>
        <taxon>Dreissena</taxon>
    </lineage>
</organism>
<protein>
    <submittedName>
        <fullName evidence="2">Uncharacterized protein</fullName>
    </submittedName>
</protein>
<evidence type="ECO:0000256" key="1">
    <source>
        <dbReference type="SAM" id="MobiDB-lite"/>
    </source>
</evidence>
<dbReference type="AlphaFoldDB" id="A0A9D4N4H4"/>
<reference evidence="2" key="1">
    <citation type="journal article" date="2019" name="bioRxiv">
        <title>The Genome of the Zebra Mussel, Dreissena polymorpha: A Resource for Invasive Species Research.</title>
        <authorList>
            <person name="McCartney M.A."/>
            <person name="Auch B."/>
            <person name="Kono T."/>
            <person name="Mallez S."/>
            <person name="Zhang Y."/>
            <person name="Obille A."/>
            <person name="Becker A."/>
            <person name="Abrahante J.E."/>
            <person name="Garbe J."/>
            <person name="Badalamenti J.P."/>
            <person name="Herman A."/>
            <person name="Mangelson H."/>
            <person name="Liachko I."/>
            <person name="Sullivan S."/>
            <person name="Sone E.D."/>
            <person name="Koren S."/>
            <person name="Silverstein K.A.T."/>
            <person name="Beckman K.B."/>
            <person name="Gohl D.M."/>
        </authorList>
    </citation>
    <scope>NUCLEOTIDE SEQUENCE</scope>
    <source>
        <strain evidence="2">Duluth1</strain>
        <tissue evidence="2">Whole animal</tissue>
    </source>
</reference>
<comment type="caution">
    <text evidence="2">The sequence shown here is derived from an EMBL/GenBank/DDBJ whole genome shotgun (WGS) entry which is preliminary data.</text>
</comment>
<dbReference type="Proteomes" id="UP000828390">
    <property type="component" value="Unassembled WGS sequence"/>
</dbReference>
<gene>
    <name evidence="2" type="ORF">DPMN_013575</name>
</gene>
<evidence type="ECO:0000313" key="3">
    <source>
        <dbReference type="Proteomes" id="UP000828390"/>
    </source>
</evidence>
<name>A0A9D4N4H4_DREPO</name>
<evidence type="ECO:0000313" key="2">
    <source>
        <dbReference type="EMBL" id="KAH3889518.1"/>
    </source>
</evidence>
<dbReference type="EMBL" id="JAIWYP010000001">
    <property type="protein sequence ID" value="KAH3889518.1"/>
    <property type="molecule type" value="Genomic_DNA"/>
</dbReference>
<feature type="region of interest" description="Disordered" evidence="1">
    <location>
        <begin position="1"/>
        <end position="25"/>
    </location>
</feature>